<dbReference type="EMBL" id="CP042905">
    <property type="protein sequence ID" value="QEE17744.1"/>
    <property type="molecule type" value="Genomic_DNA"/>
</dbReference>
<dbReference type="AlphaFoldDB" id="A0A5B9DF32"/>
<dbReference type="SUPFAM" id="SSF48452">
    <property type="entry name" value="TPR-like"/>
    <property type="match status" value="1"/>
</dbReference>
<protein>
    <submittedName>
        <fullName evidence="1">Uncharacterized protein</fullName>
    </submittedName>
</protein>
<sequence length="592" mass="70356">MQLNNFYHNIDLIKNGKSFRWSYFLIESDSKLKSSKSDYHELFSFEDIDIKIFDSKSKDHLIYPMNRTFFKSINFEQLKSLILGYRSISNIYLLRIKIIELTHPDQQDDNPIYSISPPNICDNILSILSLTHRLYYFRVVNISLSFKCDYSKLPTIEQEEKRFSAILSWLLKLHENQFILVMDSIRFLNLAKIISHTDVAYAFSMLCSSIETFSQTFPLPKNFPNHEIGLMLKEDLKKAGIEEKFTSEIILSFGRKYEEKYMYQTTRNFIHWCLTTIEKAVISKLPIMVTETTKKMIKDMIKLWYSFRSKITHGHLIESNSIKRNSPIIKKEITRRGKIKKIKSMVDETVKIPKNNEILPFDDMLNLVSIIIELTINDFIAKKEDEQHLKNLEKRNLYKINGVLQMVLKKPRKAFQLVRIGIDTYKNYTITDHWKNLLVLDEIYKKFIEEEYNEVIILFDKISNLAEMIDVGMFELLRGWLQESMNKTKKYQAGVDFFNKCELNLKSKRYYLLNDKAFYLGKLKQFEEAHKIIDELIKKDKKKKKRLILFYDTKGDIFNEEGKKKKAREMWKKSLSMGKSEYNKQTKEKLKK</sequence>
<dbReference type="InterPro" id="IPR011990">
    <property type="entry name" value="TPR-like_helical_dom_sf"/>
</dbReference>
<evidence type="ECO:0000313" key="1">
    <source>
        <dbReference type="EMBL" id="QEE17744.1"/>
    </source>
</evidence>
<gene>
    <name evidence="1" type="ORF">DSAG12_03582</name>
</gene>
<name>A0A5B9DF32_9ARCH</name>
<accession>A0A5B9DF32</accession>
<dbReference type="Gene3D" id="1.25.40.10">
    <property type="entry name" value="Tetratricopeptide repeat domain"/>
    <property type="match status" value="1"/>
</dbReference>
<proteinExistence type="predicted"/>
<reference evidence="1" key="1">
    <citation type="journal article" date="2020" name="Nature">
        <title>Isolation of an archaeon at the prokaryote-eukaryote interface.</title>
        <authorList>
            <person name="Imachi H."/>
            <person name="Nobu M.K."/>
            <person name="Nakahara N."/>
            <person name="Morono Y."/>
            <person name="Ogawara M."/>
            <person name="Takaki Y."/>
            <person name="Takano Y."/>
            <person name="Uematsu K."/>
            <person name="Ikuta T."/>
            <person name="Ito M."/>
            <person name="Matsui Y."/>
            <person name="Miyazaki M."/>
            <person name="Murata K."/>
            <person name="Saito Y."/>
            <person name="Sakai S."/>
            <person name="Song C."/>
            <person name="Tasumi E."/>
            <person name="Yamanaka Y."/>
            <person name="Yamaguchi T."/>
            <person name="Kamagata Y."/>
            <person name="Tamaki H."/>
            <person name="Takai K."/>
        </authorList>
    </citation>
    <scope>NUCLEOTIDE SEQUENCE [LARGE SCALE GENOMIC DNA]</scope>
    <source>
        <strain evidence="1">MK-D1</strain>
    </source>
</reference>
<organism evidence="1">
    <name type="scientific">Promethearchaeum syntrophicum</name>
    <dbReference type="NCBI Taxonomy" id="2594042"/>
    <lineage>
        <taxon>Archaea</taxon>
        <taxon>Promethearchaeati</taxon>
        <taxon>Promethearchaeota</taxon>
        <taxon>Promethearchaeia</taxon>
        <taxon>Promethearchaeales</taxon>
        <taxon>Promethearchaeaceae</taxon>
        <taxon>Promethearchaeum</taxon>
    </lineage>
</organism>